<evidence type="ECO:0000256" key="5">
    <source>
        <dbReference type="SAM" id="MobiDB-lite"/>
    </source>
</evidence>
<evidence type="ECO:0000313" key="9">
    <source>
        <dbReference type="EMBL" id="SMX80907.1"/>
    </source>
</evidence>
<dbReference type="InterPro" id="IPR029052">
    <property type="entry name" value="Metallo-depent_PP-like"/>
</dbReference>
<dbReference type="GO" id="GO:0046872">
    <property type="term" value="F:metal ion binding"/>
    <property type="evidence" value="ECO:0007669"/>
    <property type="project" value="UniProtKB-KW"/>
</dbReference>
<dbReference type="PANTHER" id="PTHR42988">
    <property type="entry name" value="PHOSPHOHYDROLASE"/>
    <property type="match status" value="1"/>
</dbReference>
<accession>A0A2H1J0C1</accession>
<feature type="domain" description="Calcineurin-like phosphoesterase" evidence="7">
    <location>
        <begin position="59"/>
        <end position="271"/>
    </location>
</feature>
<organism evidence="9 10">
    <name type="scientific">Brevibacterium casei CIP 102111</name>
    <dbReference type="NCBI Taxonomy" id="1255625"/>
    <lineage>
        <taxon>Bacteria</taxon>
        <taxon>Bacillati</taxon>
        <taxon>Actinomycetota</taxon>
        <taxon>Actinomycetes</taxon>
        <taxon>Micrococcales</taxon>
        <taxon>Brevibacteriaceae</taxon>
        <taxon>Brevibacterium</taxon>
    </lineage>
</organism>
<evidence type="ECO:0000256" key="1">
    <source>
        <dbReference type="ARBA" id="ARBA00022723"/>
    </source>
</evidence>
<name>A0A2H1J0C1_9MICO</name>
<evidence type="ECO:0000256" key="2">
    <source>
        <dbReference type="ARBA" id="ARBA00022801"/>
    </source>
</evidence>
<dbReference type="Pfam" id="PF00149">
    <property type="entry name" value="Metallophos"/>
    <property type="match status" value="1"/>
</dbReference>
<dbReference type="InterPro" id="IPR006311">
    <property type="entry name" value="TAT_signal"/>
</dbReference>
<evidence type="ECO:0000259" key="8">
    <source>
        <dbReference type="Pfam" id="PF13285"/>
    </source>
</evidence>
<reference evidence="9 10" key="1">
    <citation type="submission" date="2017-03" db="EMBL/GenBank/DDBJ databases">
        <authorList>
            <person name="Afonso C.L."/>
            <person name="Miller P.J."/>
            <person name="Scott M.A."/>
            <person name="Spackman E."/>
            <person name="Goraichik I."/>
            <person name="Dimitrov K.M."/>
            <person name="Suarez D.L."/>
            <person name="Swayne D.E."/>
        </authorList>
    </citation>
    <scope>NUCLEOTIDE SEQUENCE [LARGE SCALE GENOMIC DNA]</scope>
    <source>
        <strain evidence="9 10">CIP 102111</strain>
    </source>
</reference>
<dbReference type="AlphaFoldDB" id="A0A2H1J0C1"/>
<comment type="similarity">
    <text evidence="4">Belongs to the cyclic nucleotide phosphodiesterase class-III family.</text>
</comment>
<dbReference type="Gene3D" id="3.60.21.10">
    <property type="match status" value="1"/>
</dbReference>
<evidence type="ECO:0000256" key="4">
    <source>
        <dbReference type="ARBA" id="ARBA00025742"/>
    </source>
</evidence>
<dbReference type="Pfam" id="PF13285">
    <property type="entry name" value="DUF4073"/>
    <property type="match status" value="1"/>
</dbReference>
<dbReference type="InterPro" id="IPR025142">
    <property type="entry name" value="DUF4073"/>
</dbReference>
<dbReference type="InterPro" id="IPR050884">
    <property type="entry name" value="CNP_phosphodiesterase-III"/>
</dbReference>
<keyword evidence="2" id="KW-0378">Hydrolase</keyword>
<feature type="signal peptide" evidence="6">
    <location>
        <begin position="1"/>
        <end position="36"/>
    </location>
</feature>
<dbReference type="EMBL" id="FXZC01000003">
    <property type="protein sequence ID" value="SMX80907.1"/>
    <property type="molecule type" value="Genomic_DNA"/>
</dbReference>
<evidence type="ECO:0000259" key="7">
    <source>
        <dbReference type="Pfam" id="PF00149"/>
    </source>
</evidence>
<dbReference type="GO" id="GO:0016787">
    <property type="term" value="F:hydrolase activity"/>
    <property type="evidence" value="ECO:0007669"/>
    <property type="project" value="UniProtKB-KW"/>
</dbReference>
<gene>
    <name evidence="9" type="ORF">BC102111_01797</name>
</gene>
<feature type="chain" id="PRO_5013702062" description="3',5'-cyclic AMP phosphodiesterase CpdA" evidence="6">
    <location>
        <begin position="37"/>
        <end position="354"/>
    </location>
</feature>
<dbReference type="InterPro" id="IPR004843">
    <property type="entry name" value="Calcineurin-like_PHP"/>
</dbReference>
<keyword evidence="6" id="KW-0732">Signal</keyword>
<keyword evidence="1" id="KW-0479">Metal-binding</keyword>
<evidence type="ECO:0000313" key="10">
    <source>
        <dbReference type="Proteomes" id="UP000234333"/>
    </source>
</evidence>
<dbReference type="PROSITE" id="PS51318">
    <property type="entry name" value="TAT"/>
    <property type="match status" value="1"/>
</dbReference>
<evidence type="ECO:0000256" key="3">
    <source>
        <dbReference type="ARBA" id="ARBA00023004"/>
    </source>
</evidence>
<dbReference type="SUPFAM" id="SSF56300">
    <property type="entry name" value="Metallo-dependent phosphatases"/>
    <property type="match status" value="1"/>
</dbReference>
<feature type="domain" description="DUF4073" evidence="8">
    <location>
        <begin position="273"/>
        <end position="350"/>
    </location>
</feature>
<sequence length="354" mass="39598">MWRPYRDAMVNRRTLITTAGVGALGASLGLAAPASAKPGGNGKGRGRGRGRDKGQVTTFNVISDIQGDLGDFGVALDDMAKINPGSAGLAIAGDITPRGYDFEYANVRKRMDKHTSPGTVAWAIGNHEFYVPKYKDPNTLSQDTWPNDVVEDSLFKSFYNFAGRNSIYEEFSFGGIPVLAIGTERYMRYHDEKLWDEVWMSDKQFSWLEDRLDYWNRRNKPIMIITHHPLPNTVSGTRNKLYLSNYLQSDRLLDLLGPYKNVFLFSGHTHWDLELSDWYTRRVVPSSGNLSGFNVFNTGAIETGYTDNGTGGEKSVPGGFNQGLQVEVSDDSVTVRARDFKRKAWMKEITVPLA</sequence>
<evidence type="ECO:0008006" key="11">
    <source>
        <dbReference type="Google" id="ProtNLM"/>
    </source>
</evidence>
<protein>
    <recommendedName>
        <fullName evidence="11">3',5'-cyclic AMP phosphodiesterase CpdA</fullName>
    </recommendedName>
</protein>
<proteinExistence type="inferred from homology"/>
<dbReference type="Proteomes" id="UP000234333">
    <property type="component" value="Unassembled WGS sequence"/>
</dbReference>
<dbReference type="PANTHER" id="PTHR42988:SF2">
    <property type="entry name" value="CYCLIC NUCLEOTIDE PHOSPHODIESTERASE CBUA0032-RELATED"/>
    <property type="match status" value="1"/>
</dbReference>
<keyword evidence="3" id="KW-0408">Iron</keyword>
<evidence type="ECO:0000256" key="6">
    <source>
        <dbReference type="SAM" id="SignalP"/>
    </source>
</evidence>
<feature type="region of interest" description="Disordered" evidence="5">
    <location>
        <begin position="34"/>
        <end position="54"/>
    </location>
</feature>